<dbReference type="AlphaFoldDB" id="A0A1Q2CRK6"/>
<feature type="transmembrane region" description="Helical" evidence="5">
    <location>
        <begin position="163"/>
        <end position="184"/>
    </location>
</feature>
<dbReference type="OrthoDB" id="151222at2"/>
<evidence type="ECO:0000256" key="4">
    <source>
        <dbReference type="ARBA" id="ARBA00023136"/>
    </source>
</evidence>
<dbReference type="SUPFAM" id="SSF103473">
    <property type="entry name" value="MFS general substrate transporter"/>
    <property type="match status" value="1"/>
</dbReference>
<dbReference type="CDD" id="cd17393">
    <property type="entry name" value="MFS_MosC_like"/>
    <property type="match status" value="1"/>
</dbReference>
<dbReference type="Gene3D" id="1.20.1250.20">
    <property type="entry name" value="MFS general substrate transporter like domains"/>
    <property type="match status" value="2"/>
</dbReference>
<evidence type="ECO:0000259" key="6">
    <source>
        <dbReference type="PROSITE" id="PS50850"/>
    </source>
</evidence>
<keyword evidence="3 5" id="KW-1133">Transmembrane helix</keyword>
<dbReference type="InterPro" id="IPR011701">
    <property type="entry name" value="MFS"/>
</dbReference>
<evidence type="ECO:0000256" key="2">
    <source>
        <dbReference type="ARBA" id="ARBA00022692"/>
    </source>
</evidence>
<feature type="transmembrane region" description="Helical" evidence="5">
    <location>
        <begin position="301"/>
        <end position="322"/>
    </location>
</feature>
<dbReference type="KEGG" id="tes:BW730_15270"/>
<dbReference type="Pfam" id="PF07690">
    <property type="entry name" value="MFS_1"/>
    <property type="match status" value="2"/>
</dbReference>
<dbReference type="GO" id="GO:0005886">
    <property type="term" value="C:plasma membrane"/>
    <property type="evidence" value="ECO:0007669"/>
    <property type="project" value="UniProtKB-SubCell"/>
</dbReference>
<dbReference type="PANTHER" id="PTHR23514:SF13">
    <property type="entry name" value="INNER MEMBRANE PROTEIN YBJJ"/>
    <property type="match status" value="1"/>
</dbReference>
<feature type="transmembrane region" description="Helical" evidence="5">
    <location>
        <begin position="243"/>
        <end position="263"/>
    </location>
</feature>
<evidence type="ECO:0000256" key="3">
    <source>
        <dbReference type="ARBA" id="ARBA00022989"/>
    </source>
</evidence>
<dbReference type="STRING" id="1332264.BW730_15270"/>
<dbReference type="InterPro" id="IPR020846">
    <property type="entry name" value="MFS_dom"/>
</dbReference>
<protein>
    <recommendedName>
        <fullName evidence="6">Major facilitator superfamily (MFS) profile domain-containing protein</fullName>
    </recommendedName>
</protein>
<keyword evidence="8" id="KW-1185">Reference proteome</keyword>
<dbReference type="RefSeq" id="WP_077687007.1">
    <property type="nucleotide sequence ID" value="NZ_CP019606.1"/>
</dbReference>
<evidence type="ECO:0000313" key="8">
    <source>
        <dbReference type="Proteomes" id="UP000188145"/>
    </source>
</evidence>
<evidence type="ECO:0000256" key="5">
    <source>
        <dbReference type="SAM" id="Phobius"/>
    </source>
</evidence>
<dbReference type="PROSITE" id="PS50850">
    <property type="entry name" value="MFS"/>
    <property type="match status" value="1"/>
</dbReference>
<feature type="transmembrane region" description="Helical" evidence="5">
    <location>
        <begin position="72"/>
        <end position="91"/>
    </location>
</feature>
<dbReference type="PANTHER" id="PTHR23514">
    <property type="entry name" value="BYPASS OF STOP CODON PROTEIN 6"/>
    <property type="match status" value="1"/>
</dbReference>
<feature type="transmembrane region" description="Helical" evidence="5">
    <location>
        <begin position="361"/>
        <end position="383"/>
    </location>
</feature>
<sequence>MSSPRLAQVGVSLMFFTNGALVASILPRLPEVKAAFSLSNTQFGLMVIAMPIGSILAAAAGGAFVRRFGARTVTAVGSVLLGALIALAGFAPTPVLFALPFVLAGFTDAVVDAAQNIQGVTVEEWRGRSIINSLHALWSLGAATGGTVAAWSAARGLPLGPQLAVTGALWAAIAIVASLIAGTPQDGQPPAEAAAGTEAGSPTRSAWRLLIPIALLAICGTLIEDIANNWVTLFLTSEAGATIGVAGMGYTVVLLSQFVGRILGDPMTDRWGRGAVARFGGVLVAVGAVMVVTAPGVLAPYLGFALTGFGCATLVPAAFAAAARIPGFAHGSGVALLGWLMRLGFLGTSPLIGVISDAVGLRLAMLVPVAAGLTAALIAHLVWRAKRDSAALVGAHG</sequence>
<keyword evidence="4 5" id="KW-0472">Membrane</keyword>
<gene>
    <name evidence="7" type="ORF">BW730_15270</name>
</gene>
<proteinExistence type="predicted"/>
<feature type="transmembrane region" description="Helical" evidence="5">
    <location>
        <begin position="205"/>
        <end position="223"/>
    </location>
</feature>
<feature type="transmembrane region" description="Helical" evidence="5">
    <location>
        <begin position="275"/>
        <end position="295"/>
    </location>
</feature>
<feature type="transmembrane region" description="Helical" evidence="5">
    <location>
        <begin position="334"/>
        <end position="355"/>
    </location>
</feature>
<feature type="transmembrane region" description="Helical" evidence="5">
    <location>
        <begin position="46"/>
        <end position="65"/>
    </location>
</feature>
<feature type="domain" description="Major facilitator superfamily (MFS) profile" evidence="6">
    <location>
        <begin position="7"/>
        <end position="387"/>
    </location>
</feature>
<evidence type="ECO:0000313" key="7">
    <source>
        <dbReference type="EMBL" id="AQP48660.1"/>
    </source>
</evidence>
<keyword evidence="2 5" id="KW-0812">Transmembrane</keyword>
<dbReference type="Proteomes" id="UP000188145">
    <property type="component" value="Chromosome"/>
</dbReference>
<dbReference type="InterPro" id="IPR036259">
    <property type="entry name" value="MFS_trans_sf"/>
</dbReference>
<reference evidence="8" key="1">
    <citation type="submission" date="2017-02" db="EMBL/GenBank/DDBJ databases">
        <title>Tessaracoccus aquaemaris sp. nov., isolated from the intestine of a Korean rockfish, Sebastes schlegelii, in a marine aquaculture pond.</title>
        <authorList>
            <person name="Tak E.J."/>
            <person name="Bae J.-W."/>
        </authorList>
    </citation>
    <scope>NUCLEOTIDE SEQUENCE [LARGE SCALE GENOMIC DNA]</scope>
    <source>
        <strain evidence="8">NSG39</strain>
    </source>
</reference>
<organism evidence="7 8">
    <name type="scientific">Tessaracoccus aquimaris</name>
    <dbReference type="NCBI Taxonomy" id="1332264"/>
    <lineage>
        <taxon>Bacteria</taxon>
        <taxon>Bacillati</taxon>
        <taxon>Actinomycetota</taxon>
        <taxon>Actinomycetes</taxon>
        <taxon>Propionibacteriales</taxon>
        <taxon>Propionibacteriaceae</taxon>
        <taxon>Tessaracoccus</taxon>
    </lineage>
</organism>
<dbReference type="InterPro" id="IPR051788">
    <property type="entry name" value="MFS_Transporter"/>
</dbReference>
<accession>A0A1Q2CRK6</accession>
<dbReference type="EMBL" id="CP019606">
    <property type="protein sequence ID" value="AQP48660.1"/>
    <property type="molecule type" value="Genomic_DNA"/>
</dbReference>
<name>A0A1Q2CRK6_9ACTN</name>
<comment type="subcellular location">
    <subcellularLocation>
        <location evidence="1">Cell membrane</location>
        <topology evidence="1">Multi-pass membrane protein</topology>
    </subcellularLocation>
</comment>
<dbReference type="GO" id="GO:0022857">
    <property type="term" value="F:transmembrane transporter activity"/>
    <property type="evidence" value="ECO:0007669"/>
    <property type="project" value="InterPro"/>
</dbReference>
<evidence type="ECO:0000256" key="1">
    <source>
        <dbReference type="ARBA" id="ARBA00004651"/>
    </source>
</evidence>